<gene>
    <name evidence="4" type="ORF">PILCRDRAFT_345029</name>
</gene>
<sequence length="399" mass="44364">MMLQIFSSRRQPIKTLYLIYQVLSTVFIRLPYWIVIYAPKHRRPRPSWSLKRSVMVNLMRRLCYVSARPSEIFVSPNHLAISDGPGIKGVWVEAAPHLITGDVALWASIANVKPTRIPGYWIDKRGVDIPTGQKPIAGEKVLYSLHGGAYTQLSAHPKDSVGVIIRNIIRHCQPVQRAFALEYRLSSTDPLPNANPFPAALIDAIAGYYYLVNTVGFDPSDVIIEGDSAGGNLAIALTRYLVEHRDRPEIPPAPDGIILVSPWTDLSNSHDRPNSSLTTSSADYLIDPNSMCGLWSRQAFLGPHGLGAACFNRYISPASLRITASFTGFPRTFLVTGGAEKLYDSIFTLKNKMVADMGEGDGEGQVTYYECPDAVHDYIAFPWYEPERTDTLRAIAKWI</sequence>
<evidence type="ECO:0000313" key="5">
    <source>
        <dbReference type="Proteomes" id="UP000054166"/>
    </source>
</evidence>
<evidence type="ECO:0000259" key="3">
    <source>
        <dbReference type="Pfam" id="PF07859"/>
    </source>
</evidence>
<accession>A0A0C3BHJ7</accession>
<dbReference type="OrthoDB" id="2152029at2759"/>
<dbReference type="InterPro" id="IPR050300">
    <property type="entry name" value="GDXG_lipolytic_enzyme"/>
</dbReference>
<name>A0A0C3BHJ7_PILCF</name>
<keyword evidence="2" id="KW-0812">Transmembrane</keyword>
<dbReference type="InterPro" id="IPR013094">
    <property type="entry name" value="AB_hydrolase_3"/>
</dbReference>
<dbReference type="Gene3D" id="3.40.50.1820">
    <property type="entry name" value="alpha/beta hydrolase"/>
    <property type="match status" value="1"/>
</dbReference>
<dbReference type="STRING" id="765440.A0A0C3BHJ7"/>
<dbReference type="AlphaFoldDB" id="A0A0C3BHJ7"/>
<dbReference type="SUPFAM" id="SSF53474">
    <property type="entry name" value="alpha/beta-Hydrolases"/>
    <property type="match status" value="1"/>
</dbReference>
<keyword evidence="5" id="KW-1185">Reference proteome</keyword>
<dbReference type="InParanoid" id="A0A0C3BHJ7"/>
<keyword evidence="1" id="KW-0378">Hydrolase</keyword>
<protein>
    <recommendedName>
        <fullName evidence="3">Alpha/beta hydrolase fold-3 domain-containing protein</fullName>
    </recommendedName>
</protein>
<dbReference type="HOGENOM" id="CLU_019364_1_0_1"/>
<dbReference type="GO" id="GO:0016787">
    <property type="term" value="F:hydrolase activity"/>
    <property type="evidence" value="ECO:0007669"/>
    <property type="project" value="UniProtKB-KW"/>
</dbReference>
<keyword evidence="2" id="KW-0472">Membrane</keyword>
<feature type="transmembrane region" description="Helical" evidence="2">
    <location>
        <begin position="17"/>
        <end position="38"/>
    </location>
</feature>
<evidence type="ECO:0000313" key="4">
    <source>
        <dbReference type="EMBL" id="KIM85793.1"/>
    </source>
</evidence>
<dbReference type="EMBL" id="KN832984">
    <property type="protein sequence ID" value="KIM85793.1"/>
    <property type="molecule type" value="Genomic_DNA"/>
</dbReference>
<dbReference type="PANTHER" id="PTHR48081">
    <property type="entry name" value="AB HYDROLASE SUPERFAMILY PROTEIN C4A8.06C"/>
    <property type="match status" value="1"/>
</dbReference>
<evidence type="ECO:0000256" key="2">
    <source>
        <dbReference type="SAM" id="Phobius"/>
    </source>
</evidence>
<reference evidence="4 5" key="1">
    <citation type="submission" date="2014-04" db="EMBL/GenBank/DDBJ databases">
        <authorList>
            <consortium name="DOE Joint Genome Institute"/>
            <person name="Kuo A."/>
            <person name="Tarkka M."/>
            <person name="Buscot F."/>
            <person name="Kohler A."/>
            <person name="Nagy L.G."/>
            <person name="Floudas D."/>
            <person name="Copeland A."/>
            <person name="Barry K.W."/>
            <person name="Cichocki N."/>
            <person name="Veneault-Fourrey C."/>
            <person name="LaButti K."/>
            <person name="Lindquist E.A."/>
            <person name="Lipzen A."/>
            <person name="Lundell T."/>
            <person name="Morin E."/>
            <person name="Murat C."/>
            <person name="Sun H."/>
            <person name="Tunlid A."/>
            <person name="Henrissat B."/>
            <person name="Grigoriev I.V."/>
            <person name="Hibbett D.S."/>
            <person name="Martin F."/>
            <person name="Nordberg H.P."/>
            <person name="Cantor M.N."/>
            <person name="Hua S.X."/>
        </authorList>
    </citation>
    <scope>NUCLEOTIDE SEQUENCE [LARGE SCALE GENOMIC DNA]</scope>
    <source>
        <strain evidence="4 5">F 1598</strain>
    </source>
</reference>
<organism evidence="4 5">
    <name type="scientific">Piloderma croceum (strain F 1598)</name>
    <dbReference type="NCBI Taxonomy" id="765440"/>
    <lineage>
        <taxon>Eukaryota</taxon>
        <taxon>Fungi</taxon>
        <taxon>Dikarya</taxon>
        <taxon>Basidiomycota</taxon>
        <taxon>Agaricomycotina</taxon>
        <taxon>Agaricomycetes</taxon>
        <taxon>Agaricomycetidae</taxon>
        <taxon>Atheliales</taxon>
        <taxon>Atheliaceae</taxon>
        <taxon>Piloderma</taxon>
    </lineage>
</organism>
<dbReference type="Pfam" id="PF07859">
    <property type="entry name" value="Abhydrolase_3"/>
    <property type="match status" value="1"/>
</dbReference>
<evidence type="ECO:0000256" key="1">
    <source>
        <dbReference type="ARBA" id="ARBA00022801"/>
    </source>
</evidence>
<feature type="domain" description="Alpha/beta hydrolase fold-3" evidence="3">
    <location>
        <begin position="144"/>
        <end position="379"/>
    </location>
</feature>
<dbReference type="InterPro" id="IPR029058">
    <property type="entry name" value="AB_hydrolase_fold"/>
</dbReference>
<proteinExistence type="predicted"/>
<dbReference type="PANTHER" id="PTHR48081:SF26">
    <property type="entry name" value="ALPHA_BETA HYDROLASE FOLD-3 DOMAIN-CONTAINING PROTEIN"/>
    <property type="match status" value="1"/>
</dbReference>
<keyword evidence="2" id="KW-1133">Transmembrane helix</keyword>
<reference evidence="5" key="2">
    <citation type="submission" date="2015-01" db="EMBL/GenBank/DDBJ databases">
        <title>Evolutionary Origins and Diversification of the Mycorrhizal Mutualists.</title>
        <authorList>
            <consortium name="DOE Joint Genome Institute"/>
            <consortium name="Mycorrhizal Genomics Consortium"/>
            <person name="Kohler A."/>
            <person name="Kuo A."/>
            <person name="Nagy L.G."/>
            <person name="Floudas D."/>
            <person name="Copeland A."/>
            <person name="Barry K.W."/>
            <person name="Cichocki N."/>
            <person name="Veneault-Fourrey C."/>
            <person name="LaButti K."/>
            <person name="Lindquist E.A."/>
            <person name="Lipzen A."/>
            <person name="Lundell T."/>
            <person name="Morin E."/>
            <person name="Murat C."/>
            <person name="Riley R."/>
            <person name="Ohm R."/>
            <person name="Sun H."/>
            <person name="Tunlid A."/>
            <person name="Henrissat B."/>
            <person name="Grigoriev I.V."/>
            <person name="Hibbett D.S."/>
            <person name="Martin F."/>
        </authorList>
    </citation>
    <scope>NUCLEOTIDE SEQUENCE [LARGE SCALE GENOMIC DNA]</scope>
    <source>
        <strain evidence="5">F 1598</strain>
    </source>
</reference>
<dbReference type="Proteomes" id="UP000054166">
    <property type="component" value="Unassembled WGS sequence"/>
</dbReference>